<organism evidence="2 3">
    <name type="scientific">Marinirhabdus gelatinilytica</name>
    <dbReference type="NCBI Taxonomy" id="1703343"/>
    <lineage>
        <taxon>Bacteria</taxon>
        <taxon>Pseudomonadati</taxon>
        <taxon>Bacteroidota</taxon>
        <taxon>Flavobacteriia</taxon>
        <taxon>Flavobacteriales</taxon>
        <taxon>Flavobacteriaceae</taxon>
    </lineage>
</organism>
<keyword evidence="3" id="KW-1185">Reference proteome</keyword>
<evidence type="ECO:0000256" key="1">
    <source>
        <dbReference type="SAM" id="MobiDB-lite"/>
    </source>
</evidence>
<dbReference type="AlphaFoldDB" id="A0A370QAS8"/>
<evidence type="ECO:0000313" key="2">
    <source>
        <dbReference type="EMBL" id="RDK85478.1"/>
    </source>
</evidence>
<reference evidence="2 3" key="1">
    <citation type="submission" date="2018-07" db="EMBL/GenBank/DDBJ databases">
        <title>Genomic Encyclopedia of Type Strains, Phase IV (KMG-IV): sequencing the most valuable type-strain genomes for metagenomic binning, comparative biology and taxonomic classification.</title>
        <authorList>
            <person name="Goeker M."/>
        </authorList>
    </citation>
    <scope>NUCLEOTIDE SEQUENCE [LARGE SCALE GENOMIC DNA]</scope>
    <source>
        <strain evidence="2 3">DSM 101478</strain>
    </source>
</reference>
<dbReference type="RefSeq" id="WP_170134761.1">
    <property type="nucleotide sequence ID" value="NZ_QRAO01000003.1"/>
</dbReference>
<sequence>MSTDDKKIPGQDEHKTSIKDSAIDEKANEADGREINYQEKQRREKHQPRDTA</sequence>
<proteinExistence type="predicted"/>
<accession>A0A370QAS8</accession>
<comment type="caution">
    <text evidence="2">The sequence shown here is derived from an EMBL/GenBank/DDBJ whole genome shotgun (WGS) entry which is preliminary data.</text>
</comment>
<gene>
    <name evidence="2" type="ORF">C8D94_103305</name>
</gene>
<feature type="region of interest" description="Disordered" evidence="1">
    <location>
        <begin position="1"/>
        <end position="52"/>
    </location>
</feature>
<name>A0A370QAS8_9FLAO</name>
<protein>
    <submittedName>
        <fullName evidence="2">Uncharacterized protein</fullName>
    </submittedName>
</protein>
<dbReference type="EMBL" id="QRAO01000003">
    <property type="protein sequence ID" value="RDK85478.1"/>
    <property type="molecule type" value="Genomic_DNA"/>
</dbReference>
<evidence type="ECO:0000313" key="3">
    <source>
        <dbReference type="Proteomes" id="UP000255317"/>
    </source>
</evidence>
<dbReference type="Proteomes" id="UP000255317">
    <property type="component" value="Unassembled WGS sequence"/>
</dbReference>